<proteinExistence type="predicted"/>
<keyword evidence="5" id="KW-0819">tRNA processing</keyword>
<dbReference type="InterPro" id="IPR013785">
    <property type="entry name" value="Aldolase_TIM"/>
</dbReference>
<dbReference type="STRING" id="2015173.A0A026W4F5"/>
<evidence type="ECO:0000256" key="2">
    <source>
        <dbReference type="ARBA" id="ARBA00022630"/>
    </source>
</evidence>
<dbReference type="GO" id="GO:0102266">
    <property type="term" value="F:tRNA-dihydrouridine20a synthase activity"/>
    <property type="evidence" value="ECO:0007669"/>
    <property type="project" value="UniProtKB-ARBA"/>
</dbReference>
<keyword evidence="4" id="KW-0507">mRNA processing</keyword>
<dbReference type="PANTHER" id="PTHR11082:SF31">
    <property type="entry name" value="TRNA-DIHYDROURIDINE(20A_20B) SYNTHASE [NAD(P)+]-LIKE"/>
    <property type="match status" value="1"/>
</dbReference>
<sequence length="353" mass="40222">MEVTTDIVAILKERRMVKICAPMVRYSKLQFRTLVRRYGCDICFTPMIMADSFVRSSKARQNEFTTHGQDRPLVVQFAAKTVDDFVGAADLVAPYCNGVDLNCGCPQRWAMKDGYGADLLRKPELVSDLVQQVRNHIPRPFTVSVKIRLLQDIRQTVALCQTLEKVGVSFLTIHARTPEMRNEPIDLDNLKLLRGHVRLPLVANGDVKSLDSAEYLYRESGCEGVMAARGILTNPALFSGESVTPLACVQDWLDITSATPTEFQCFHHHLVFMLEKVLPKKDRIAFNNLQSRPSVLEFLENYYGMRPSAQISPMELTDCNFDASHVRKRREEYIDYWEDDASSDFLRNIFDTT</sequence>
<name>A0A026W4F5_OOCBI</name>
<evidence type="ECO:0000313" key="15">
    <source>
        <dbReference type="Proteomes" id="UP000279307"/>
    </source>
</evidence>
<dbReference type="SUPFAM" id="SSF51395">
    <property type="entry name" value="FMN-linked oxidoreductases"/>
    <property type="match status" value="1"/>
</dbReference>
<dbReference type="CDD" id="cd02801">
    <property type="entry name" value="DUS_like_FMN"/>
    <property type="match status" value="1"/>
</dbReference>
<dbReference type="Gene3D" id="3.20.20.70">
    <property type="entry name" value="Aldolase class I"/>
    <property type="match status" value="1"/>
</dbReference>
<evidence type="ECO:0000313" key="14">
    <source>
        <dbReference type="Proteomes" id="UP000053097"/>
    </source>
</evidence>
<feature type="domain" description="DUS-like FMN-binding" evidence="11">
    <location>
        <begin position="20"/>
        <end position="278"/>
    </location>
</feature>
<evidence type="ECO:0000256" key="6">
    <source>
        <dbReference type="ARBA" id="ARBA00022857"/>
    </source>
</evidence>
<evidence type="ECO:0000256" key="9">
    <source>
        <dbReference type="ARBA" id="ARBA00071722"/>
    </source>
</evidence>
<reference evidence="13" key="3">
    <citation type="submission" date="2018-07" db="EMBL/GenBank/DDBJ databases">
        <authorList>
            <person name="Mckenzie S.K."/>
            <person name="Kronauer D.J.C."/>
        </authorList>
    </citation>
    <scope>NUCLEOTIDE SEQUENCE</scope>
    <source>
        <strain evidence="13">Clonal line C1</strain>
    </source>
</reference>
<dbReference type="PANTHER" id="PTHR11082">
    <property type="entry name" value="TRNA-DIHYDROURIDINE SYNTHASE"/>
    <property type="match status" value="1"/>
</dbReference>
<dbReference type="GO" id="GO:0102267">
    <property type="term" value="F:tRNA-dihydrouridine20b synthase activity"/>
    <property type="evidence" value="ECO:0007669"/>
    <property type="project" value="UniProtKB-ARBA"/>
</dbReference>
<gene>
    <name evidence="13" type="ORF">DMN91_001303</name>
    <name evidence="12" type="ORF">X777_10867</name>
</gene>
<dbReference type="InterPro" id="IPR018517">
    <property type="entry name" value="tRNA_hU_synthase_CS"/>
</dbReference>
<comment type="cofactor">
    <cofactor evidence="1">
        <name>FMN</name>
        <dbReference type="ChEBI" id="CHEBI:58210"/>
    </cofactor>
</comment>
<dbReference type="InterPro" id="IPR035587">
    <property type="entry name" value="DUS-like_FMN-bd"/>
</dbReference>
<protein>
    <recommendedName>
        <fullName evidence="9">tRNA-dihydrouridine(20a/20b) synthase [NAD(P)+]</fullName>
    </recommendedName>
    <alternativeName>
        <fullName evidence="10">tRNA-dihydrouridine synthase 4</fullName>
    </alternativeName>
</protein>
<accession>A0A026W4F5</accession>
<evidence type="ECO:0000256" key="10">
    <source>
        <dbReference type="ARBA" id="ARBA00078338"/>
    </source>
</evidence>
<dbReference type="Proteomes" id="UP000279307">
    <property type="component" value="Chromosome 1"/>
</dbReference>
<evidence type="ECO:0000313" key="13">
    <source>
        <dbReference type="EMBL" id="RLU27499.1"/>
    </source>
</evidence>
<dbReference type="FunFam" id="3.20.20.70:FF:000159">
    <property type="entry name" value="tRNA-dihydrouridine synthase 4"/>
    <property type="match status" value="1"/>
</dbReference>
<evidence type="ECO:0000256" key="4">
    <source>
        <dbReference type="ARBA" id="ARBA00022664"/>
    </source>
</evidence>
<keyword evidence="2" id="KW-0285">Flavoprotein</keyword>
<dbReference type="EMBL" id="KK107432">
    <property type="protein sequence ID" value="EZA50898.1"/>
    <property type="molecule type" value="Genomic_DNA"/>
</dbReference>
<evidence type="ECO:0000259" key="11">
    <source>
        <dbReference type="Pfam" id="PF01207"/>
    </source>
</evidence>
<organism evidence="12 14">
    <name type="scientific">Ooceraea biroi</name>
    <name type="common">Clonal raider ant</name>
    <name type="synonym">Cerapachys biroi</name>
    <dbReference type="NCBI Taxonomy" id="2015173"/>
    <lineage>
        <taxon>Eukaryota</taxon>
        <taxon>Metazoa</taxon>
        <taxon>Ecdysozoa</taxon>
        <taxon>Arthropoda</taxon>
        <taxon>Hexapoda</taxon>
        <taxon>Insecta</taxon>
        <taxon>Pterygota</taxon>
        <taxon>Neoptera</taxon>
        <taxon>Endopterygota</taxon>
        <taxon>Hymenoptera</taxon>
        <taxon>Apocrita</taxon>
        <taxon>Aculeata</taxon>
        <taxon>Formicoidea</taxon>
        <taxon>Formicidae</taxon>
        <taxon>Dorylinae</taxon>
        <taxon>Ooceraea</taxon>
    </lineage>
</organism>
<dbReference type="OMA" id="QRPHHDI"/>
<dbReference type="PROSITE" id="PS01136">
    <property type="entry name" value="UPF0034"/>
    <property type="match status" value="1"/>
</dbReference>
<dbReference type="EMBL" id="QOIP01000001">
    <property type="protein sequence ID" value="RLU27499.1"/>
    <property type="molecule type" value="Genomic_DNA"/>
</dbReference>
<dbReference type="Pfam" id="PF01207">
    <property type="entry name" value="Dus"/>
    <property type="match status" value="1"/>
</dbReference>
<dbReference type="Proteomes" id="UP000053097">
    <property type="component" value="Unassembled WGS sequence"/>
</dbReference>
<keyword evidence="3" id="KW-0288">FMN</keyword>
<keyword evidence="14" id="KW-1185">Reference proteome</keyword>
<keyword evidence="8" id="KW-0520">NAD</keyword>
<evidence type="ECO:0000256" key="8">
    <source>
        <dbReference type="ARBA" id="ARBA00023027"/>
    </source>
</evidence>
<evidence type="ECO:0000256" key="3">
    <source>
        <dbReference type="ARBA" id="ARBA00022643"/>
    </source>
</evidence>
<reference evidence="13 15" key="2">
    <citation type="journal article" date="2018" name="Genome Res.">
        <title>The genomic architecture and molecular evolution of ant odorant receptors.</title>
        <authorList>
            <person name="McKenzie S.K."/>
            <person name="Kronauer D.J.C."/>
        </authorList>
    </citation>
    <scope>NUCLEOTIDE SEQUENCE [LARGE SCALE GENOMIC DNA]</scope>
    <source>
        <strain evidence="13">Clonal line C1</strain>
    </source>
</reference>
<reference evidence="12 14" key="1">
    <citation type="journal article" date="2014" name="Curr. Biol.">
        <title>The genome of the clonal raider ant Cerapachys biroi.</title>
        <authorList>
            <person name="Oxley P.R."/>
            <person name="Ji L."/>
            <person name="Fetter-Pruneda I."/>
            <person name="McKenzie S.K."/>
            <person name="Li C."/>
            <person name="Hu H."/>
            <person name="Zhang G."/>
            <person name="Kronauer D.J."/>
        </authorList>
    </citation>
    <scope>NUCLEOTIDE SEQUENCE [LARGE SCALE GENOMIC DNA]</scope>
</reference>
<dbReference type="AlphaFoldDB" id="A0A026W4F5"/>
<evidence type="ECO:0000256" key="7">
    <source>
        <dbReference type="ARBA" id="ARBA00023002"/>
    </source>
</evidence>
<evidence type="ECO:0000256" key="5">
    <source>
        <dbReference type="ARBA" id="ARBA00022694"/>
    </source>
</evidence>
<dbReference type="OrthoDB" id="9977870at2759"/>
<dbReference type="GO" id="GO:0050660">
    <property type="term" value="F:flavin adenine dinucleotide binding"/>
    <property type="evidence" value="ECO:0007669"/>
    <property type="project" value="InterPro"/>
</dbReference>
<keyword evidence="7" id="KW-0560">Oxidoreductase</keyword>
<dbReference type="GO" id="GO:0006397">
    <property type="term" value="P:mRNA processing"/>
    <property type="evidence" value="ECO:0007669"/>
    <property type="project" value="UniProtKB-KW"/>
</dbReference>
<keyword evidence="6" id="KW-0521">NADP</keyword>
<evidence type="ECO:0000313" key="12">
    <source>
        <dbReference type="EMBL" id="EZA50898.1"/>
    </source>
</evidence>
<evidence type="ECO:0000256" key="1">
    <source>
        <dbReference type="ARBA" id="ARBA00001917"/>
    </source>
</evidence>